<dbReference type="EMBL" id="CP115965">
    <property type="protein sequence ID" value="WZX00123.1"/>
    <property type="molecule type" value="Genomic_DNA"/>
</dbReference>
<evidence type="ECO:0000313" key="3">
    <source>
        <dbReference type="Proteomes" id="UP001434337"/>
    </source>
</evidence>
<dbReference type="RefSeq" id="WP_342373503.1">
    <property type="nucleotide sequence ID" value="NZ_CP115965.1"/>
</dbReference>
<dbReference type="InterPro" id="IPR012337">
    <property type="entry name" value="RNaseH-like_sf"/>
</dbReference>
<evidence type="ECO:0000313" key="2">
    <source>
        <dbReference type="EMBL" id="WZX00123.1"/>
    </source>
</evidence>
<sequence>MIAVLDAFCGLVEEAHGLSEPLTVVVPTSLAQNLAACGFADPQIIIGAKTGPNYLSETHQLADAWRDQQPATTRERVLVVATDASVGLRTGSAAIACISQDGRTRELRLSRRHDVTLCELRAILLAVETYHGALHIQSDSLTAVTLLTSGKVDPKARRYASLLARIEAASAGRTVTYEWVRGHNGHPLNEAANRLAIATRRGAELHLPPGIRRKVRTQITADLACA</sequence>
<dbReference type="PROSITE" id="PS50879">
    <property type="entry name" value="RNASE_H_1"/>
    <property type="match status" value="1"/>
</dbReference>
<dbReference type="Proteomes" id="UP001434337">
    <property type="component" value="Chromosome"/>
</dbReference>
<dbReference type="InterPro" id="IPR002156">
    <property type="entry name" value="RNaseH_domain"/>
</dbReference>
<organism evidence="2 3">
    <name type="scientific">Propioniciclava soli</name>
    <dbReference type="NCBI Taxonomy" id="2775081"/>
    <lineage>
        <taxon>Bacteria</taxon>
        <taxon>Bacillati</taxon>
        <taxon>Actinomycetota</taxon>
        <taxon>Actinomycetes</taxon>
        <taxon>Propionibacteriales</taxon>
        <taxon>Propionibacteriaceae</taxon>
        <taxon>Propioniciclava</taxon>
    </lineage>
</organism>
<evidence type="ECO:0000259" key="1">
    <source>
        <dbReference type="PROSITE" id="PS50879"/>
    </source>
</evidence>
<feature type="domain" description="RNase H type-1" evidence="1">
    <location>
        <begin position="74"/>
        <end position="201"/>
    </location>
</feature>
<keyword evidence="3" id="KW-1185">Reference proteome</keyword>
<dbReference type="InterPro" id="IPR036397">
    <property type="entry name" value="RNaseH_sf"/>
</dbReference>
<reference evidence="2 3" key="1">
    <citation type="journal article" date="2023" name="Environ Microbiome">
        <title>A coral-associated actinobacterium mitigates coral bleaching under heat stress.</title>
        <authorList>
            <person name="Li J."/>
            <person name="Zou Y."/>
            <person name="Li Q."/>
            <person name="Zhang J."/>
            <person name="Bourne D.G."/>
            <person name="Lyu Y."/>
            <person name="Liu C."/>
            <person name="Zhang S."/>
        </authorList>
    </citation>
    <scope>NUCLEOTIDE SEQUENCE [LARGE SCALE GENOMIC DNA]</scope>
    <source>
        <strain evidence="2 3">SCSIO 13291</strain>
    </source>
</reference>
<gene>
    <name evidence="2" type="ORF">PCC79_08060</name>
</gene>
<dbReference type="SUPFAM" id="SSF53098">
    <property type="entry name" value="Ribonuclease H-like"/>
    <property type="match status" value="1"/>
</dbReference>
<accession>A0ABZ3CDT4</accession>
<protein>
    <recommendedName>
        <fullName evidence="1">RNase H type-1 domain-containing protein</fullName>
    </recommendedName>
</protein>
<dbReference type="Pfam" id="PF00075">
    <property type="entry name" value="RNase_H"/>
    <property type="match status" value="1"/>
</dbReference>
<dbReference type="Gene3D" id="3.30.420.10">
    <property type="entry name" value="Ribonuclease H-like superfamily/Ribonuclease H"/>
    <property type="match status" value="1"/>
</dbReference>
<proteinExistence type="predicted"/>
<name>A0ABZ3CDT4_9ACTN</name>